<keyword evidence="1" id="KW-0472">Membrane</keyword>
<feature type="transmembrane region" description="Helical" evidence="1">
    <location>
        <begin position="6"/>
        <end position="27"/>
    </location>
</feature>
<comment type="caution">
    <text evidence="2">The sequence shown here is derived from an EMBL/GenBank/DDBJ whole genome shotgun (WGS) entry which is preliminary data.</text>
</comment>
<proteinExistence type="predicted"/>
<name>A0AA42R6Z7_AERCA</name>
<evidence type="ECO:0000313" key="2">
    <source>
        <dbReference type="EMBL" id="MDH1504817.1"/>
    </source>
</evidence>
<dbReference type="EMBL" id="JAOCIZ010000021">
    <property type="protein sequence ID" value="MDH1504817.1"/>
    <property type="molecule type" value="Genomic_DNA"/>
</dbReference>
<dbReference type="Proteomes" id="UP001161704">
    <property type="component" value="Unassembled WGS sequence"/>
</dbReference>
<reference evidence="2" key="1">
    <citation type="submission" date="2022-09" db="EMBL/GenBank/DDBJ databases">
        <title>Intensive care unit water sources are persistently colonized with multi-drug resistant bacteria and are the site of extensive horizontal gene transfer of antibiotic resistance genes.</title>
        <authorList>
            <person name="Diorio-Toth L."/>
        </authorList>
    </citation>
    <scope>NUCLEOTIDE SEQUENCE</scope>
    <source>
        <strain evidence="2">GD03710</strain>
    </source>
</reference>
<accession>A0AA42R6Z7</accession>
<keyword evidence="1" id="KW-0812">Transmembrane</keyword>
<organism evidence="2 3">
    <name type="scientific">Aeromonas caviae</name>
    <name type="common">Aeromonas punctata</name>
    <dbReference type="NCBI Taxonomy" id="648"/>
    <lineage>
        <taxon>Bacteria</taxon>
        <taxon>Pseudomonadati</taxon>
        <taxon>Pseudomonadota</taxon>
        <taxon>Gammaproteobacteria</taxon>
        <taxon>Aeromonadales</taxon>
        <taxon>Aeromonadaceae</taxon>
        <taxon>Aeromonas</taxon>
    </lineage>
</organism>
<gene>
    <name evidence="2" type="ORF">N5I20_07080</name>
</gene>
<protein>
    <submittedName>
        <fullName evidence="2">Uncharacterized protein</fullName>
    </submittedName>
</protein>
<evidence type="ECO:0000313" key="3">
    <source>
        <dbReference type="Proteomes" id="UP001161704"/>
    </source>
</evidence>
<evidence type="ECO:0000256" key="1">
    <source>
        <dbReference type="SAM" id="Phobius"/>
    </source>
</evidence>
<dbReference type="AlphaFoldDB" id="A0AA42R6Z7"/>
<sequence>MLSSKFLSLILMVTTFLGVTLWSVWNYDRAFNAVTRYTQLSAWALAQLELEIHAFEEGLQLYRAGAVSREEMNKRFDIA</sequence>
<keyword evidence="1" id="KW-1133">Transmembrane helix</keyword>